<dbReference type="RefSeq" id="WP_124029265.1">
    <property type="nucleotide sequence ID" value="NZ_JBHRSN010000013.1"/>
</dbReference>
<dbReference type="Gene3D" id="3.40.50.620">
    <property type="entry name" value="HUPs"/>
    <property type="match status" value="1"/>
</dbReference>
<dbReference type="InterPro" id="IPR014729">
    <property type="entry name" value="Rossmann-like_a/b/a_fold"/>
</dbReference>
<dbReference type="SMART" id="SM00840">
    <property type="entry name" value="DALR_2"/>
    <property type="match status" value="1"/>
</dbReference>
<feature type="domain" description="Cysteinyl-tRNA synthetase class Ia DALR" evidence="13">
    <location>
        <begin position="342"/>
        <end position="402"/>
    </location>
</feature>
<evidence type="ECO:0000313" key="14">
    <source>
        <dbReference type="EMBL" id="RPJ65137.1"/>
    </source>
</evidence>
<comment type="subcellular location">
    <subcellularLocation>
        <location evidence="1 12">Cytoplasm</location>
    </subcellularLocation>
</comment>
<keyword evidence="4 12" id="KW-0963">Cytoplasm</keyword>
<dbReference type="Pfam" id="PF01406">
    <property type="entry name" value="tRNA-synt_1e"/>
    <property type="match status" value="1"/>
</dbReference>
<comment type="caution">
    <text evidence="12">Lacks conserved residue(s) required for the propagation of feature annotation.</text>
</comment>
<dbReference type="PRINTS" id="PR00983">
    <property type="entry name" value="TRNASYNTHCYS"/>
</dbReference>
<dbReference type="Gene3D" id="1.20.120.1910">
    <property type="entry name" value="Cysteine-tRNA ligase, C-terminal anti-codon recognition domain"/>
    <property type="match status" value="1"/>
</dbReference>
<accession>A0A3N5XWC8</accession>
<keyword evidence="6 12" id="KW-0479">Metal-binding</keyword>
<dbReference type="FunFam" id="3.40.50.620:FF:000009">
    <property type="entry name" value="Cysteine--tRNA ligase"/>
    <property type="match status" value="1"/>
</dbReference>
<dbReference type="CDD" id="cd07963">
    <property type="entry name" value="Anticodon_Ia_Cys"/>
    <property type="match status" value="1"/>
</dbReference>
<evidence type="ECO:0000256" key="7">
    <source>
        <dbReference type="ARBA" id="ARBA00022741"/>
    </source>
</evidence>
<feature type="binding site" evidence="12">
    <location>
        <position position="238"/>
    </location>
    <ligand>
        <name>Zn(2+)</name>
        <dbReference type="ChEBI" id="CHEBI:29105"/>
    </ligand>
</feature>
<dbReference type="HAMAP" id="MF_00041">
    <property type="entry name" value="Cys_tRNA_synth"/>
    <property type="match status" value="1"/>
</dbReference>
<keyword evidence="5 12" id="KW-0436">Ligase</keyword>
<dbReference type="Pfam" id="PF23493">
    <property type="entry name" value="CysS_C"/>
    <property type="match status" value="1"/>
</dbReference>
<keyword evidence="7 12" id="KW-0547">Nucleotide-binding</keyword>
<reference evidence="14 15" key="1">
    <citation type="submission" date="2018-11" db="EMBL/GenBank/DDBJ databases">
        <authorList>
            <person name="Ye M.-Q."/>
            <person name="Du Z.-J."/>
        </authorList>
    </citation>
    <scope>NUCLEOTIDE SEQUENCE [LARGE SCALE GENOMIC DNA]</scope>
    <source>
        <strain evidence="14 15">U0105</strain>
    </source>
</reference>
<proteinExistence type="inferred from homology"/>
<keyword evidence="11 12" id="KW-0030">Aminoacyl-tRNA synthetase</keyword>
<comment type="catalytic activity">
    <reaction evidence="12">
        <text>tRNA(Cys) + L-cysteine + ATP = L-cysteinyl-tRNA(Cys) + AMP + diphosphate</text>
        <dbReference type="Rhea" id="RHEA:17773"/>
        <dbReference type="Rhea" id="RHEA-COMP:9661"/>
        <dbReference type="Rhea" id="RHEA-COMP:9679"/>
        <dbReference type="ChEBI" id="CHEBI:30616"/>
        <dbReference type="ChEBI" id="CHEBI:33019"/>
        <dbReference type="ChEBI" id="CHEBI:35235"/>
        <dbReference type="ChEBI" id="CHEBI:78442"/>
        <dbReference type="ChEBI" id="CHEBI:78517"/>
        <dbReference type="ChEBI" id="CHEBI:456215"/>
        <dbReference type="EC" id="6.1.1.16"/>
    </reaction>
</comment>
<comment type="similarity">
    <text evidence="2 12">Belongs to the class-I aminoacyl-tRNA synthetase family.</text>
</comment>
<dbReference type="GO" id="GO:0005829">
    <property type="term" value="C:cytosol"/>
    <property type="evidence" value="ECO:0007669"/>
    <property type="project" value="TreeGrafter"/>
</dbReference>
<dbReference type="InterPro" id="IPR015803">
    <property type="entry name" value="Cys-tRNA-ligase"/>
</dbReference>
<keyword evidence="10 12" id="KW-0648">Protein biosynthesis</keyword>
<dbReference type="Proteomes" id="UP000275281">
    <property type="component" value="Unassembled WGS sequence"/>
</dbReference>
<evidence type="ECO:0000259" key="13">
    <source>
        <dbReference type="SMART" id="SM00840"/>
    </source>
</evidence>
<feature type="binding site" evidence="12">
    <location>
        <position position="209"/>
    </location>
    <ligand>
        <name>Zn(2+)</name>
        <dbReference type="ChEBI" id="CHEBI:29105"/>
    </ligand>
</feature>
<keyword evidence="15" id="KW-1185">Reference proteome</keyword>
<name>A0A3N5XWC8_9ALTE</name>
<evidence type="ECO:0000256" key="4">
    <source>
        <dbReference type="ARBA" id="ARBA00022490"/>
    </source>
</evidence>
<dbReference type="PANTHER" id="PTHR10890:SF3">
    <property type="entry name" value="CYSTEINE--TRNA LIGASE, CYTOPLASMIC"/>
    <property type="match status" value="1"/>
</dbReference>
<dbReference type="EMBL" id="RPOK01000006">
    <property type="protein sequence ID" value="RPJ65137.1"/>
    <property type="molecule type" value="Genomic_DNA"/>
</dbReference>
<comment type="subunit">
    <text evidence="3 12">Monomer.</text>
</comment>
<evidence type="ECO:0000313" key="15">
    <source>
        <dbReference type="Proteomes" id="UP000275281"/>
    </source>
</evidence>
<dbReference type="InterPro" id="IPR024909">
    <property type="entry name" value="Cys-tRNA/MSH_ligase"/>
</dbReference>
<dbReference type="InterPro" id="IPR032678">
    <property type="entry name" value="tRNA-synt_1_cat_dom"/>
</dbReference>
<comment type="caution">
    <text evidence="14">The sequence shown here is derived from an EMBL/GenBank/DDBJ whole genome shotgun (WGS) entry which is preliminary data.</text>
</comment>
<dbReference type="GO" id="GO:0006423">
    <property type="term" value="P:cysteinyl-tRNA aminoacylation"/>
    <property type="evidence" value="ECO:0007669"/>
    <property type="project" value="UniProtKB-UniRule"/>
</dbReference>
<dbReference type="AlphaFoldDB" id="A0A3N5XWC8"/>
<dbReference type="Pfam" id="PF09190">
    <property type="entry name" value="DALR_2"/>
    <property type="match status" value="1"/>
</dbReference>
<evidence type="ECO:0000256" key="2">
    <source>
        <dbReference type="ARBA" id="ARBA00005594"/>
    </source>
</evidence>
<feature type="binding site" evidence="12">
    <location>
        <position position="28"/>
    </location>
    <ligand>
        <name>Zn(2+)</name>
        <dbReference type="ChEBI" id="CHEBI:29105"/>
    </ligand>
</feature>
<dbReference type="GO" id="GO:0005524">
    <property type="term" value="F:ATP binding"/>
    <property type="evidence" value="ECO:0007669"/>
    <property type="project" value="UniProtKB-UniRule"/>
</dbReference>
<evidence type="ECO:0000256" key="9">
    <source>
        <dbReference type="ARBA" id="ARBA00022840"/>
    </source>
</evidence>
<evidence type="ECO:0000256" key="10">
    <source>
        <dbReference type="ARBA" id="ARBA00022917"/>
    </source>
</evidence>
<organism evidence="14 15">
    <name type="scientific">Alteromonas sediminis</name>
    <dbReference type="NCBI Taxonomy" id="2259342"/>
    <lineage>
        <taxon>Bacteria</taxon>
        <taxon>Pseudomonadati</taxon>
        <taxon>Pseudomonadota</taxon>
        <taxon>Gammaproteobacteria</taxon>
        <taxon>Alteromonadales</taxon>
        <taxon>Alteromonadaceae</taxon>
        <taxon>Alteromonas/Salinimonas group</taxon>
        <taxon>Alteromonas</taxon>
    </lineage>
</organism>
<gene>
    <name evidence="12" type="primary">cysS</name>
    <name evidence="14" type="ORF">DRW07_17675</name>
</gene>
<dbReference type="SUPFAM" id="SSF47323">
    <property type="entry name" value="Anticodon-binding domain of a subclass of class I aminoacyl-tRNA synthetases"/>
    <property type="match status" value="1"/>
</dbReference>
<sequence length="458" mass="51809">MLHLYDTLSQTKRQFVPIQDGKVGLYVCGITVYDLCHMGHARTYLSFDVLVRYLRHRGFDVTYVRNITDVDDKIIKRALENNETPDALTERTIALMHEDFASINLLPADIEPRVTEHMPEIIEVIKRLVDKKYAYQAEDGDILFDVSQYPEYGKLSKQDLSQLQAGARVEVARDKADPLDFVLWKAAKPGEPYWESPWGNGRPGWHIECSAMNHKHLGEHFDIHGGGSDLIFPHHENEVAQSCCAHDTPYVNTWMHTGMVQVNDEKMSKSLGNFFTLRDVLKTYDAETLRFFLMSAHYRSQLSYSEDNIQQAKAGLSRLYTALRGVQCDVATDMSYGGYLARFNKAMDDDINVPEAYAVLFDVARDLNKQKENAQEASKLAHVLKSLGAILGILQLDPEQYLQGDSNSEAQEIEALITKRNQARANKDWAAADEARDALTAMGVTLEDGPEGTTWRKA</sequence>
<dbReference type="EC" id="6.1.1.16" evidence="12"/>
<dbReference type="GO" id="GO:0004817">
    <property type="term" value="F:cysteine-tRNA ligase activity"/>
    <property type="evidence" value="ECO:0007669"/>
    <property type="project" value="UniProtKB-UniRule"/>
</dbReference>
<evidence type="ECO:0000256" key="1">
    <source>
        <dbReference type="ARBA" id="ARBA00004496"/>
    </source>
</evidence>
<dbReference type="InterPro" id="IPR056411">
    <property type="entry name" value="CysS_C"/>
</dbReference>
<evidence type="ECO:0000256" key="6">
    <source>
        <dbReference type="ARBA" id="ARBA00022723"/>
    </source>
</evidence>
<feature type="short sequence motif" description="'KMSKS' region" evidence="12">
    <location>
        <begin position="266"/>
        <end position="270"/>
    </location>
</feature>
<evidence type="ECO:0000256" key="11">
    <source>
        <dbReference type="ARBA" id="ARBA00023146"/>
    </source>
</evidence>
<dbReference type="OrthoDB" id="9815130at2"/>
<dbReference type="CDD" id="cd00672">
    <property type="entry name" value="CysRS_core"/>
    <property type="match status" value="1"/>
</dbReference>
<dbReference type="SUPFAM" id="SSF52374">
    <property type="entry name" value="Nucleotidylyl transferase"/>
    <property type="match status" value="1"/>
</dbReference>
<keyword evidence="8 12" id="KW-0862">Zinc</keyword>
<evidence type="ECO:0000256" key="3">
    <source>
        <dbReference type="ARBA" id="ARBA00011245"/>
    </source>
</evidence>
<evidence type="ECO:0000256" key="5">
    <source>
        <dbReference type="ARBA" id="ARBA00022598"/>
    </source>
</evidence>
<dbReference type="InterPro" id="IPR015273">
    <property type="entry name" value="Cys-tRNA-synt_Ia_DALR"/>
</dbReference>
<feature type="binding site" evidence="12">
    <location>
        <position position="234"/>
    </location>
    <ligand>
        <name>Zn(2+)</name>
        <dbReference type="ChEBI" id="CHEBI:29105"/>
    </ligand>
</feature>
<evidence type="ECO:0000256" key="12">
    <source>
        <dbReference type="HAMAP-Rule" id="MF_00041"/>
    </source>
</evidence>
<dbReference type="NCBIfam" id="TIGR00435">
    <property type="entry name" value="cysS"/>
    <property type="match status" value="1"/>
</dbReference>
<protein>
    <recommendedName>
        <fullName evidence="12">Cysteine--tRNA ligase</fullName>
        <ecNumber evidence="12">6.1.1.16</ecNumber>
    </recommendedName>
    <alternativeName>
        <fullName evidence="12">Cysteinyl-tRNA synthetase</fullName>
        <shortName evidence="12">CysRS</shortName>
    </alternativeName>
</protein>
<dbReference type="PANTHER" id="PTHR10890">
    <property type="entry name" value="CYSTEINYL-TRNA SYNTHETASE"/>
    <property type="match status" value="1"/>
</dbReference>
<comment type="cofactor">
    <cofactor evidence="12">
        <name>Zn(2+)</name>
        <dbReference type="ChEBI" id="CHEBI:29105"/>
    </cofactor>
    <text evidence="12">Binds 1 zinc ion per subunit.</text>
</comment>
<keyword evidence="9 12" id="KW-0067">ATP-binding</keyword>
<dbReference type="InterPro" id="IPR009080">
    <property type="entry name" value="tRNAsynth_Ia_anticodon-bd"/>
</dbReference>
<feature type="binding site" evidence="12">
    <location>
        <position position="269"/>
    </location>
    <ligand>
        <name>ATP</name>
        <dbReference type="ChEBI" id="CHEBI:30616"/>
    </ligand>
</feature>
<evidence type="ECO:0000256" key="8">
    <source>
        <dbReference type="ARBA" id="ARBA00022833"/>
    </source>
</evidence>
<dbReference type="GO" id="GO:0008270">
    <property type="term" value="F:zinc ion binding"/>
    <property type="evidence" value="ECO:0007669"/>
    <property type="project" value="UniProtKB-UniRule"/>
</dbReference>